<dbReference type="Proteomes" id="UP001058124">
    <property type="component" value="Unassembled WGS sequence"/>
</dbReference>
<dbReference type="AlphaFoldDB" id="A0AAV5N471"/>
<sequence length="186" mass="20606">MNRITIQNENRLRVLDILKNITTAESPGGWKRHTTIAVGGLTEVGFSKRTNDLLVISSSGRGLINCMTGEKIARDYEEYGDWYDPVNLVCQGIGRVEDEFIHISGLCGGGLPFVNRYGESLERVAPDWPVEDVILCPPGKAALISSFQEGCVRFISDYIRAVGFSWCGEFLVCATSSDVTVWKREP</sequence>
<protein>
    <submittedName>
        <fullName evidence="1">Uncharacterized protein</fullName>
    </submittedName>
</protein>
<name>A0AAV5N471_9GAMM</name>
<reference evidence="1" key="1">
    <citation type="submission" date="2022-06" db="EMBL/GenBank/DDBJ databases">
        <title>Draft genome sequences of Leminorella grimontii str. JCM5902.</title>
        <authorList>
            <person name="Wakabayashi Y."/>
            <person name="Kojima K."/>
        </authorList>
    </citation>
    <scope>NUCLEOTIDE SEQUENCE</scope>
    <source>
        <strain evidence="1">JCM 5902</strain>
    </source>
</reference>
<accession>A0AAV5N471</accession>
<organism evidence="1 2">
    <name type="scientific">Leminorella grimontii</name>
    <dbReference type="NCBI Taxonomy" id="82981"/>
    <lineage>
        <taxon>Bacteria</taxon>
        <taxon>Pseudomonadati</taxon>
        <taxon>Pseudomonadota</taxon>
        <taxon>Gammaproteobacteria</taxon>
        <taxon>Enterobacterales</taxon>
        <taxon>Budviciaceae</taxon>
        <taxon>Leminorella</taxon>
    </lineage>
</organism>
<evidence type="ECO:0000313" key="2">
    <source>
        <dbReference type="Proteomes" id="UP001058124"/>
    </source>
</evidence>
<comment type="caution">
    <text evidence="1">The sequence shown here is derived from an EMBL/GenBank/DDBJ whole genome shotgun (WGS) entry which is preliminary data.</text>
</comment>
<gene>
    <name evidence="1" type="ORF">SOASR030_30180</name>
</gene>
<dbReference type="RefSeq" id="WP_027275023.1">
    <property type="nucleotide sequence ID" value="NZ_BRLH01000009.1"/>
</dbReference>
<proteinExistence type="predicted"/>
<dbReference type="EMBL" id="BRLH01000009">
    <property type="protein sequence ID" value="GKX56906.1"/>
    <property type="molecule type" value="Genomic_DNA"/>
</dbReference>
<evidence type="ECO:0000313" key="1">
    <source>
        <dbReference type="EMBL" id="GKX56906.1"/>
    </source>
</evidence>
<keyword evidence="2" id="KW-1185">Reference proteome</keyword>